<comment type="similarity">
    <text evidence="11">Belongs to the ABC transporter superfamily. UvrA family.</text>
</comment>
<evidence type="ECO:0000256" key="6">
    <source>
        <dbReference type="ARBA" id="ARBA00022769"/>
    </source>
</evidence>
<dbReference type="InterPro" id="IPR017871">
    <property type="entry name" value="ABC_transporter-like_CS"/>
</dbReference>
<keyword evidence="7" id="KW-0067">ATP-binding</keyword>
<dbReference type="Pfam" id="PF00005">
    <property type="entry name" value="ABC_tran"/>
    <property type="match status" value="1"/>
</dbReference>
<evidence type="ECO:0000256" key="7">
    <source>
        <dbReference type="ARBA" id="ARBA00022840"/>
    </source>
</evidence>
<dbReference type="Proteomes" id="UP000501747">
    <property type="component" value="Chromosome"/>
</dbReference>
<accession>A0A6G8AWZ6</accession>
<dbReference type="AlphaFoldDB" id="A0A6G8AWZ6"/>
<protein>
    <recommendedName>
        <fullName evidence="12">UvrABC system protein A</fullName>
    </recommendedName>
    <alternativeName>
        <fullName evidence="13">Excinuclease ABC subunit A</fullName>
    </alternativeName>
</protein>
<keyword evidence="4" id="KW-0547">Nucleotide-binding</keyword>
<evidence type="ECO:0000256" key="12">
    <source>
        <dbReference type="ARBA" id="ARBA00039316"/>
    </source>
</evidence>
<keyword evidence="16" id="KW-1185">Reference proteome</keyword>
<organism evidence="15 16">
    <name type="scientific">Vagococcus hydrophili</name>
    <dbReference type="NCBI Taxonomy" id="2714947"/>
    <lineage>
        <taxon>Bacteria</taxon>
        <taxon>Bacillati</taxon>
        <taxon>Bacillota</taxon>
        <taxon>Bacilli</taxon>
        <taxon>Lactobacillales</taxon>
        <taxon>Enterococcaceae</taxon>
        <taxon>Vagococcus</taxon>
    </lineage>
</organism>
<evidence type="ECO:0000256" key="11">
    <source>
        <dbReference type="ARBA" id="ARBA00038000"/>
    </source>
</evidence>
<sequence length="744" mass="82431">MNQDIIVVNARQNNLKNISLRIPKHQLTVFTGVSGSGKSSLVFETLATEANRQLYSSFSAYIRNKLPHHEKPEFESVQNLTTTIIVDQKPIQGNSRSTVGTMTDIHPMLRLLYSRYASPSIGLSNAFSFNDPTGMCSTCQGLGTTTTINYDRLLNKEKNLADGGIQFTPLTNSSWQFNIYLNSSYIDKNKKLKDYSEEEMNYLLYGNKDIEEHVVVSDTGKVKYEALIPRLERLFIKKDLNSSNKSVKEAVESITSSSPCTHCDGTRLNDLARSAKINDLSITDLSSMELSELVPTLREMKNIDIIPSIIEPIERIVHIGLGYLSLDRATPSLSGGEGQRLKMIRYLGSSLTDMTYVFDEPSIGLHPRDVHRLNEMLLSLRDMGNTVLVVEHDPDVIKIADHIIDMGPFAGRHGGEVTFTGTYQELLDGDTLTGRALNQEITFKEQTRIPTEFFPIKNASTHNLKGIDVAIPKGILTAVTGVAGSGKSSLIAGEFLAHYPEAIVVNQKPIGRSSRATITTYTGIFDDIRDLFAKENKVNKSLFSFNSKGACPKCKGTGEIKMDMAFMDPVTVICESCGGQRYNEESLSFEFRQKKITDILSMTVEESIDFFEGFSFHKKLLTLMEVGLGYISLGQPLSTLSGGELQRIKLATQLDKTGAIYILDEPTTGLHKSDIEKLVAIFNRLVDLGNTVIIIEHNTDMMKLSDWLIDIGPEAGRHGGELIYSGIPKQILNEPNSLTGLALK</sequence>
<dbReference type="KEGG" id="vhy:G7082_13730"/>
<dbReference type="EMBL" id="CP049887">
    <property type="protein sequence ID" value="QIL49482.1"/>
    <property type="molecule type" value="Genomic_DNA"/>
</dbReference>
<keyword evidence="2" id="KW-0963">Cytoplasm</keyword>
<dbReference type="PROSITE" id="PS00211">
    <property type="entry name" value="ABC_TRANSPORTER_1"/>
    <property type="match status" value="1"/>
</dbReference>
<dbReference type="InterPro" id="IPR003439">
    <property type="entry name" value="ABC_transporter-like_ATP-bd"/>
</dbReference>
<gene>
    <name evidence="15" type="ORF">G7082_13730</name>
</gene>
<name>A0A6G8AWZ6_9ENTE</name>
<dbReference type="RefSeq" id="WP_166035769.1">
    <property type="nucleotide sequence ID" value="NZ_CP049887.1"/>
</dbReference>
<evidence type="ECO:0000256" key="4">
    <source>
        <dbReference type="ARBA" id="ARBA00022741"/>
    </source>
</evidence>
<keyword evidence="6" id="KW-0228">DNA excision</keyword>
<reference evidence="15 16" key="1">
    <citation type="submission" date="2020-03" db="EMBL/GenBank/DDBJ databases">
        <title>Vagococcus sp. nov., isolated from beetles.</title>
        <authorList>
            <person name="Hyun D.-W."/>
            <person name="Bae J.-W."/>
        </authorList>
    </citation>
    <scope>NUCLEOTIDE SEQUENCE [LARGE SCALE GENOMIC DNA]</scope>
    <source>
        <strain evidence="15 16">HDW17B</strain>
    </source>
</reference>
<comment type="subcellular location">
    <subcellularLocation>
        <location evidence="1">Cytoplasm</location>
    </subcellularLocation>
</comment>
<dbReference type="PROSITE" id="PS50893">
    <property type="entry name" value="ABC_TRANSPORTER_2"/>
    <property type="match status" value="1"/>
</dbReference>
<dbReference type="PANTHER" id="PTHR43152">
    <property type="entry name" value="UVRABC SYSTEM PROTEIN A"/>
    <property type="match status" value="1"/>
</dbReference>
<keyword evidence="9" id="KW-0238">DNA-binding</keyword>
<evidence type="ECO:0000256" key="2">
    <source>
        <dbReference type="ARBA" id="ARBA00022490"/>
    </source>
</evidence>
<dbReference type="GO" id="GO:0005737">
    <property type="term" value="C:cytoplasm"/>
    <property type="evidence" value="ECO:0007669"/>
    <property type="project" value="UniProtKB-SubCell"/>
</dbReference>
<dbReference type="GO" id="GO:0016887">
    <property type="term" value="F:ATP hydrolysis activity"/>
    <property type="evidence" value="ECO:0007669"/>
    <property type="project" value="InterPro"/>
</dbReference>
<dbReference type="CDD" id="cd03270">
    <property type="entry name" value="ABC_UvrA_I"/>
    <property type="match status" value="1"/>
</dbReference>
<evidence type="ECO:0000313" key="16">
    <source>
        <dbReference type="Proteomes" id="UP000501747"/>
    </source>
</evidence>
<evidence type="ECO:0000259" key="14">
    <source>
        <dbReference type="PROSITE" id="PS50893"/>
    </source>
</evidence>
<evidence type="ECO:0000256" key="5">
    <source>
        <dbReference type="ARBA" id="ARBA00022763"/>
    </source>
</evidence>
<dbReference type="PANTHER" id="PTHR43152:SF2">
    <property type="entry name" value="DRUG RESISTANCE ABC TRANSPORTER"/>
    <property type="match status" value="1"/>
</dbReference>
<dbReference type="GO" id="GO:0005524">
    <property type="term" value="F:ATP binding"/>
    <property type="evidence" value="ECO:0007669"/>
    <property type="project" value="UniProtKB-KW"/>
</dbReference>
<evidence type="ECO:0000256" key="9">
    <source>
        <dbReference type="ARBA" id="ARBA00023125"/>
    </source>
</evidence>
<dbReference type="InterPro" id="IPR027417">
    <property type="entry name" value="P-loop_NTPase"/>
</dbReference>
<evidence type="ECO:0000256" key="1">
    <source>
        <dbReference type="ARBA" id="ARBA00004496"/>
    </source>
</evidence>
<keyword evidence="8" id="KW-0267">Excision nuclease</keyword>
<evidence type="ECO:0000256" key="13">
    <source>
        <dbReference type="ARBA" id="ARBA00042156"/>
    </source>
</evidence>
<dbReference type="GO" id="GO:0004518">
    <property type="term" value="F:nuclease activity"/>
    <property type="evidence" value="ECO:0007669"/>
    <property type="project" value="UniProtKB-KW"/>
</dbReference>
<dbReference type="Gene3D" id="1.10.8.280">
    <property type="entry name" value="ABC transporter ATPase domain-like"/>
    <property type="match status" value="1"/>
</dbReference>
<dbReference type="GO" id="GO:0003677">
    <property type="term" value="F:DNA binding"/>
    <property type="evidence" value="ECO:0007669"/>
    <property type="project" value="UniProtKB-KW"/>
</dbReference>
<keyword evidence="5" id="KW-0227">DNA damage</keyword>
<evidence type="ECO:0000256" key="10">
    <source>
        <dbReference type="ARBA" id="ARBA00023204"/>
    </source>
</evidence>
<dbReference type="SUPFAM" id="SSF52540">
    <property type="entry name" value="P-loop containing nucleoside triphosphate hydrolases"/>
    <property type="match status" value="2"/>
</dbReference>
<feature type="domain" description="ABC transporter" evidence="14">
    <location>
        <begin position="441"/>
        <end position="744"/>
    </location>
</feature>
<keyword evidence="3" id="KW-0677">Repeat</keyword>
<dbReference type="Gene3D" id="1.20.1580.10">
    <property type="entry name" value="ABC transporter ATPase like domain"/>
    <property type="match status" value="2"/>
</dbReference>
<dbReference type="GO" id="GO:0006281">
    <property type="term" value="P:DNA repair"/>
    <property type="evidence" value="ECO:0007669"/>
    <property type="project" value="UniProtKB-KW"/>
</dbReference>
<proteinExistence type="inferred from homology"/>
<evidence type="ECO:0000256" key="3">
    <source>
        <dbReference type="ARBA" id="ARBA00022737"/>
    </source>
</evidence>
<evidence type="ECO:0000256" key="8">
    <source>
        <dbReference type="ARBA" id="ARBA00022881"/>
    </source>
</evidence>
<keyword evidence="10" id="KW-0234">DNA repair</keyword>
<dbReference type="Gene3D" id="3.40.50.300">
    <property type="entry name" value="P-loop containing nucleotide triphosphate hydrolases"/>
    <property type="match status" value="3"/>
</dbReference>
<evidence type="ECO:0000313" key="15">
    <source>
        <dbReference type="EMBL" id="QIL49482.1"/>
    </source>
</evidence>